<reference evidence="8" key="1">
    <citation type="journal article" date="2019" name="Int. J. Syst. Evol. Microbiol.">
        <title>The Global Catalogue of Microorganisms (GCM) 10K type strain sequencing project: providing services to taxonomists for standard genome sequencing and annotation.</title>
        <authorList>
            <consortium name="The Broad Institute Genomics Platform"/>
            <consortium name="The Broad Institute Genome Sequencing Center for Infectious Disease"/>
            <person name="Wu L."/>
            <person name="Ma J."/>
        </authorList>
    </citation>
    <scope>NUCLEOTIDE SEQUENCE [LARGE SCALE GENOMIC DNA]</scope>
    <source>
        <strain evidence="8">DT28</strain>
    </source>
</reference>
<dbReference type="InterPro" id="IPR049453">
    <property type="entry name" value="Memb_transporter_dom"/>
</dbReference>
<sequence>MRPAAVHPFNAVLRLAIGASLSLLLAKLTDSDSWGVFFTIGPVLLLGLLPTLNAFLLKQFVASTVVSGSIVFIYQWLGGYGPVLTLLLFGYFFWLFRLMAGGVFFVFAATALINSSIFLHFASYPGLDAGAMLENSVLANLAAMLIALSLTYLLPTAPPPPRPAPPVVPTSHLLVLAFLVTSSFLAFQWLDLKDSLSAQASTVLILLPLQFSAIVQAGLKRATGVLLGSAYAVLCQVLLYNHYQQIALVLPLFFLGMLLFARAQQKEGPGSGVAFGGMTTMAIIFGQYLTPSQDMMYSALYRISSVTVAVGIMLAIATCAFHALAKGNKN</sequence>
<dbReference type="Proteomes" id="UP001595962">
    <property type="component" value="Unassembled WGS sequence"/>
</dbReference>
<dbReference type="Pfam" id="PF13515">
    <property type="entry name" value="FUSC_2"/>
    <property type="match status" value="1"/>
</dbReference>
<feature type="transmembrane region" description="Helical" evidence="5">
    <location>
        <begin position="136"/>
        <end position="155"/>
    </location>
</feature>
<dbReference type="Pfam" id="PF11168">
    <property type="entry name" value="DUF2955"/>
    <property type="match status" value="1"/>
</dbReference>
<keyword evidence="8" id="KW-1185">Reference proteome</keyword>
<evidence type="ECO:0000256" key="2">
    <source>
        <dbReference type="ARBA" id="ARBA00022692"/>
    </source>
</evidence>
<dbReference type="RefSeq" id="WP_377330755.1">
    <property type="nucleotide sequence ID" value="NZ_JBHSGB010000001.1"/>
</dbReference>
<gene>
    <name evidence="7" type="ORF">ACFO3I_00270</name>
</gene>
<feature type="transmembrane region" description="Helical" evidence="5">
    <location>
        <begin position="301"/>
        <end position="325"/>
    </location>
</feature>
<evidence type="ECO:0000259" key="6">
    <source>
        <dbReference type="Pfam" id="PF13515"/>
    </source>
</evidence>
<organism evidence="7 8">
    <name type="scientific">Rheinheimera marina</name>
    <dbReference type="NCBI Taxonomy" id="1774958"/>
    <lineage>
        <taxon>Bacteria</taxon>
        <taxon>Pseudomonadati</taxon>
        <taxon>Pseudomonadota</taxon>
        <taxon>Gammaproteobacteria</taxon>
        <taxon>Chromatiales</taxon>
        <taxon>Chromatiaceae</taxon>
        <taxon>Rheinheimera</taxon>
    </lineage>
</organism>
<proteinExistence type="predicted"/>
<comment type="subcellular location">
    <subcellularLocation>
        <location evidence="1">Membrane</location>
        <topology evidence="1">Multi-pass membrane protein</topology>
    </subcellularLocation>
</comment>
<keyword evidence="2 5" id="KW-0812">Transmembrane</keyword>
<evidence type="ECO:0000313" key="7">
    <source>
        <dbReference type="EMBL" id="MFC4653446.1"/>
    </source>
</evidence>
<dbReference type="EMBL" id="JBHSGB010000001">
    <property type="protein sequence ID" value="MFC4653446.1"/>
    <property type="molecule type" value="Genomic_DNA"/>
</dbReference>
<feature type="transmembrane region" description="Helical" evidence="5">
    <location>
        <begin position="72"/>
        <end position="96"/>
    </location>
</feature>
<keyword evidence="3 5" id="KW-1133">Transmembrane helix</keyword>
<accession>A0ABV9JGL5</accession>
<evidence type="ECO:0000313" key="8">
    <source>
        <dbReference type="Proteomes" id="UP001595962"/>
    </source>
</evidence>
<dbReference type="PIRSF" id="PIRSF029594">
    <property type="entry name" value="UCP029594"/>
    <property type="match status" value="1"/>
</dbReference>
<dbReference type="InterPro" id="IPR022604">
    <property type="entry name" value="DUF2955"/>
</dbReference>
<evidence type="ECO:0000256" key="4">
    <source>
        <dbReference type="ARBA" id="ARBA00023136"/>
    </source>
</evidence>
<feature type="transmembrane region" description="Helical" evidence="5">
    <location>
        <begin position="33"/>
        <end position="52"/>
    </location>
</feature>
<dbReference type="InterPro" id="IPR016926">
    <property type="entry name" value="UCP029594"/>
</dbReference>
<evidence type="ECO:0000256" key="1">
    <source>
        <dbReference type="ARBA" id="ARBA00004141"/>
    </source>
</evidence>
<feature type="domain" description="Integral membrane bound transporter" evidence="6">
    <location>
        <begin position="184"/>
        <end position="315"/>
    </location>
</feature>
<feature type="transmembrane region" description="Helical" evidence="5">
    <location>
        <begin position="103"/>
        <end position="124"/>
    </location>
</feature>
<evidence type="ECO:0000256" key="5">
    <source>
        <dbReference type="SAM" id="Phobius"/>
    </source>
</evidence>
<feature type="transmembrane region" description="Helical" evidence="5">
    <location>
        <begin position="246"/>
        <end position="263"/>
    </location>
</feature>
<protein>
    <submittedName>
        <fullName evidence="7">DUF2955 domain-containing protein</fullName>
    </submittedName>
</protein>
<feature type="transmembrane region" description="Helical" evidence="5">
    <location>
        <begin position="270"/>
        <end position="289"/>
    </location>
</feature>
<feature type="transmembrane region" description="Helical" evidence="5">
    <location>
        <begin position="196"/>
        <end position="215"/>
    </location>
</feature>
<name>A0ABV9JGL5_9GAMM</name>
<comment type="caution">
    <text evidence="7">The sequence shown here is derived from an EMBL/GenBank/DDBJ whole genome shotgun (WGS) entry which is preliminary data.</text>
</comment>
<keyword evidence="4 5" id="KW-0472">Membrane</keyword>
<evidence type="ECO:0000256" key="3">
    <source>
        <dbReference type="ARBA" id="ARBA00022989"/>
    </source>
</evidence>
<feature type="transmembrane region" description="Helical" evidence="5">
    <location>
        <begin position="167"/>
        <end position="190"/>
    </location>
</feature>